<proteinExistence type="predicted"/>
<sequence length="141" mass="14753">MLTAGTTASTTIELMSGGLALGALYAMGVAYTKSNDGRVRTLAAIDVEKPAPVQKARKKKTRPIEKAGSLAPPLAITTSSPIPCGEQPTAFVWTATGSIILAATSKNAPQAHTIVKNLLDLLGERRPGVDRHVSRPYSKSS</sequence>
<organism evidence="1">
    <name type="scientific">Ralstonia solanacearum</name>
    <name type="common">Pseudomonas solanacearum</name>
    <dbReference type="NCBI Taxonomy" id="305"/>
    <lineage>
        <taxon>Bacteria</taxon>
        <taxon>Pseudomonadati</taxon>
        <taxon>Pseudomonadota</taxon>
        <taxon>Betaproteobacteria</taxon>
        <taxon>Burkholderiales</taxon>
        <taxon>Burkholderiaceae</taxon>
        <taxon>Ralstonia</taxon>
        <taxon>Ralstonia solanacearum species complex</taxon>
    </lineage>
</organism>
<protein>
    <submittedName>
        <fullName evidence="1">Uncharacterized protein</fullName>
    </submittedName>
</protein>
<gene>
    <name evidence="1" type="ORF">PSS4_v1_400060</name>
</gene>
<dbReference type="EMBL" id="LN899821">
    <property type="protein sequence ID" value="CUV17961.1"/>
    <property type="molecule type" value="Genomic_DNA"/>
</dbReference>
<dbReference type="AlphaFoldDB" id="A0A0S4U6W7"/>
<reference evidence="1" key="1">
    <citation type="submission" date="2015-10" db="EMBL/GenBank/DDBJ databases">
        <authorList>
            <person name="Gilbert D.G."/>
        </authorList>
    </citation>
    <scope>NUCLEOTIDE SEQUENCE</scope>
    <source>
        <strain evidence="1">Phyl III-seqv23</strain>
    </source>
</reference>
<accession>A0A0S4U6W7</accession>
<evidence type="ECO:0000313" key="1">
    <source>
        <dbReference type="EMBL" id="CUV17961.1"/>
    </source>
</evidence>
<name>A0A0S4U6W7_RALSL</name>